<evidence type="ECO:0000313" key="4">
    <source>
        <dbReference type="Proteomes" id="UP000290572"/>
    </source>
</evidence>
<accession>A0A498MUY5</accession>
<sequence length="202" mass="23054">MDTGARQSKTDDIDVNGDAIRGKITMETEDSNTTRIKPPENTDMRVCYGSACYYISKKKKTWTESRKYCTERGADLIIINNREEQDIVKSMSGDDAVWIGLTDIDVEGTWKWVDGSTLTSGFFLSTERKNWDDSRQDCLKRGADLIIINNREGNDFVKKMTDKKEFWIGLTDKEVEGTWKWVDGTNMTSGFWVFGEPNGLTI</sequence>
<dbReference type="PANTHER" id="PTHR45710:SF8">
    <property type="entry name" value="RERATING FAMILY MEMBER 4"/>
    <property type="match status" value="1"/>
</dbReference>
<dbReference type="EMBL" id="QBIY01012635">
    <property type="protein sequence ID" value="RXN20657.1"/>
    <property type="molecule type" value="Genomic_DNA"/>
</dbReference>
<dbReference type="InterPro" id="IPR016187">
    <property type="entry name" value="CTDL_fold"/>
</dbReference>
<dbReference type="GO" id="GO:0005886">
    <property type="term" value="C:plasma membrane"/>
    <property type="evidence" value="ECO:0007669"/>
    <property type="project" value="UniProtKB-SubCell"/>
</dbReference>
<dbReference type="STRING" id="84645.A0A498MUY5"/>
<dbReference type="Proteomes" id="UP000290572">
    <property type="component" value="Unassembled WGS sequence"/>
</dbReference>
<evidence type="ECO:0000259" key="2">
    <source>
        <dbReference type="PROSITE" id="PS50041"/>
    </source>
</evidence>
<name>A0A498MUY5_LABRO</name>
<dbReference type="SUPFAM" id="SSF56436">
    <property type="entry name" value="C-type lectin-like"/>
    <property type="match status" value="2"/>
</dbReference>
<reference evidence="3 4" key="1">
    <citation type="submission" date="2018-03" db="EMBL/GenBank/DDBJ databases">
        <title>Draft genome sequence of Rohu Carp (Labeo rohita).</title>
        <authorList>
            <person name="Das P."/>
            <person name="Kushwaha B."/>
            <person name="Joshi C.G."/>
            <person name="Kumar D."/>
            <person name="Nagpure N.S."/>
            <person name="Sahoo L."/>
            <person name="Das S.P."/>
            <person name="Bit A."/>
            <person name="Patnaik S."/>
            <person name="Meher P.K."/>
            <person name="Jayasankar P."/>
            <person name="Koringa P.G."/>
            <person name="Patel N.V."/>
            <person name="Hinsu A.T."/>
            <person name="Kumar R."/>
            <person name="Pandey M."/>
            <person name="Agarwal S."/>
            <person name="Srivastava S."/>
            <person name="Singh M."/>
            <person name="Iquebal M.A."/>
            <person name="Jaiswal S."/>
            <person name="Angadi U.B."/>
            <person name="Kumar N."/>
            <person name="Raza M."/>
            <person name="Shah T.M."/>
            <person name="Rai A."/>
            <person name="Jena J.K."/>
        </authorList>
    </citation>
    <scope>NUCLEOTIDE SEQUENCE [LARGE SCALE GENOMIC DNA]</scope>
    <source>
        <strain evidence="3">DASCIFA01</strain>
        <tissue evidence="3">Testis</tissue>
    </source>
</reference>
<evidence type="ECO:0000256" key="1">
    <source>
        <dbReference type="ARBA" id="ARBA00004401"/>
    </source>
</evidence>
<protein>
    <submittedName>
        <fullName evidence="3">CD209 antigen-like protein</fullName>
    </submittedName>
</protein>
<comment type="subcellular location">
    <subcellularLocation>
        <location evidence="1">Cell membrane</location>
        <topology evidence="1">Single-pass type II membrane protein</topology>
    </subcellularLocation>
</comment>
<gene>
    <name evidence="3" type="ORF">ROHU_024870</name>
</gene>
<dbReference type="InterPro" id="IPR001304">
    <property type="entry name" value="C-type_lectin-like"/>
</dbReference>
<dbReference type="SMART" id="SM00034">
    <property type="entry name" value="CLECT"/>
    <property type="match status" value="1"/>
</dbReference>
<dbReference type="Gene3D" id="3.10.100.10">
    <property type="entry name" value="Mannose-Binding Protein A, subunit A"/>
    <property type="match status" value="2"/>
</dbReference>
<dbReference type="PROSITE" id="PS50041">
    <property type="entry name" value="C_TYPE_LECTIN_2"/>
    <property type="match status" value="2"/>
</dbReference>
<proteinExistence type="predicted"/>
<comment type="caution">
    <text evidence="3">The sequence shown here is derived from an EMBL/GenBank/DDBJ whole genome shotgun (WGS) entry which is preliminary data.</text>
</comment>
<dbReference type="InterPro" id="IPR016186">
    <property type="entry name" value="C-type_lectin-like/link_sf"/>
</dbReference>
<dbReference type="PANTHER" id="PTHR45710">
    <property type="entry name" value="C-TYPE LECTIN DOMAIN-CONTAINING PROTEIN 180"/>
    <property type="match status" value="1"/>
</dbReference>
<keyword evidence="4" id="KW-1185">Reference proteome</keyword>
<dbReference type="InterPro" id="IPR050828">
    <property type="entry name" value="C-type_lectin/matrix_domain"/>
</dbReference>
<dbReference type="AlphaFoldDB" id="A0A498MUY5"/>
<feature type="domain" description="C-type lectin" evidence="2">
    <location>
        <begin position="48"/>
        <end position="139"/>
    </location>
</feature>
<organism evidence="3 4">
    <name type="scientific">Labeo rohita</name>
    <name type="common">Indian major carp</name>
    <name type="synonym">Cyprinus rohita</name>
    <dbReference type="NCBI Taxonomy" id="84645"/>
    <lineage>
        <taxon>Eukaryota</taxon>
        <taxon>Metazoa</taxon>
        <taxon>Chordata</taxon>
        <taxon>Craniata</taxon>
        <taxon>Vertebrata</taxon>
        <taxon>Euteleostomi</taxon>
        <taxon>Actinopterygii</taxon>
        <taxon>Neopterygii</taxon>
        <taxon>Teleostei</taxon>
        <taxon>Ostariophysi</taxon>
        <taxon>Cypriniformes</taxon>
        <taxon>Cyprinidae</taxon>
        <taxon>Labeoninae</taxon>
        <taxon>Labeonini</taxon>
        <taxon>Labeo</taxon>
    </lineage>
</organism>
<feature type="domain" description="C-type lectin" evidence="2">
    <location>
        <begin position="142"/>
        <end position="202"/>
    </location>
</feature>
<dbReference type="Pfam" id="PF00059">
    <property type="entry name" value="Lectin_C"/>
    <property type="match status" value="2"/>
</dbReference>
<evidence type="ECO:0000313" key="3">
    <source>
        <dbReference type="EMBL" id="RXN20657.1"/>
    </source>
</evidence>